<dbReference type="InterPro" id="IPR023299">
    <property type="entry name" value="ATPase_P-typ_cyto_dom_N"/>
</dbReference>
<dbReference type="RefSeq" id="WP_006342042.1">
    <property type="nucleotide sequence ID" value="NC_015702.1"/>
</dbReference>
<comment type="similarity">
    <text evidence="3">Belongs to the cation transport ATPase (P-type) (TC 3.A.3) family. Type IIIB subfamily.</text>
</comment>
<dbReference type="Pfam" id="PF00122">
    <property type="entry name" value="E1-E2_ATPase"/>
    <property type="match status" value="1"/>
</dbReference>
<dbReference type="HOGENOM" id="CLU_002360_6_3_0"/>
<evidence type="ECO:0000313" key="21">
    <source>
        <dbReference type="Proteomes" id="UP000000495"/>
    </source>
</evidence>
<dbReference type="AlphaFoldDB" id="F8L1D2"/>
<evidence type="ECO:0000256" key="15">
    <source>
        <dbReference type="ARBA" id="ARBA00023136"/>
    </source>
</evidence>
<evidence type="ECO:0000256" key="8">
    <source>
        <dbReference type="ARBA" id="ARBA00022553"/>
    </source>
</evidence>
<accession>F8L1D2</accession>
<gene>
    <name evidence="20" type="primary">mgtA-B</name>
    <name evidence="20" type="ordered locus">PUV_21180</name>
</gene>
<dbReference type="GO" id="GO:0016887">
    <property type="term" value="F:ATP hydrolysis activity"/>
    <property type="evidence" value="ECO:0007669"/>
    <property type="project" value="InterPro"/>
</dbReference>
<evidence type="ECO:0000256" key="12">
    <source>
        <dbReference type="ARBA" id="ARBA00022842"/>
    </source>
</evidence>
<protein>
    <recommendedName>
        <fullName evidence="5">Magnesium-transporting ATPase, P-type 1</fullName>
        <ecNumber evidence="4">7.2.2.14</ecNumber>
    </recommendedName>
    <alternativeName>
        <fullName evidence="16">Mg(2+) transport ATPase, P-type 1</fullName>
    </alternativeName>
</protein>
<dbReference type="Gene3D" id="2.70.150.10">
    <property type="entry name" value="Calcium-transporting ATPase, cytoplasmic transduction domain A"/>
    <property type="match status" value="1"/>
</dbReference>
<feature type="domain" description="Cation-transporting P-type ATPase N-terminal" evidence="19">
    <location>
        <begin position="7"/>
        <end position="81"/>
    </location>
</feature>
<feature type="transmembrane region" description="Helical" evidence="18">
    <location>
        <begin position="56"/>
        <end position="79"/>
    </location>
</feature>
<evidence type="ECO:0000256" key="10">
    <source>
        <dbReference type="ARBA" id="ARBA00022741"/>
    </source>
</evidence>
<dbReference type="EC" id="7.2.2.14" evidence="4"/>
<dbReference type="GO" id="GO:0005524">
    <property type="term" value="F:ATP binding"/>
    <property type="evidence" value="ECO:0007669"/>
    <property type="project" value="UniProtKB-KW"/>
</dbReference>
<keyword evidence="6" id="KW-1003">Cell membrane</keyword>
<reference key="1">
    <citation type="journal article" date="2011" name="Mol. Biol. Evol.">
        <title>Unity in variety -- the pan-genome of the Chlamydiae.</title>
        <authorList>
            <person name="Collingro A."/>
            <person name="Tischler P."/>
            <person name="Weinmaier T."/>
            <person name="Penz T."/>
            <person name="Heinz E."/>
            <person name="Brunham R.C."/>
            <person name="Read T.D."/>
            <person name="Bavoil P.M."/>
            <person name="Sachse K."/>
            <person name="Kahane S."/>
            <person name="Friedman M.G."/>
            <person name="Rattei T."/>
            <person name="Myers G.S.A."/>
            <person name="Horn M."/>
        </authorList>
    </citation>
    <scope>NUCLEOTIDE SEQUENCE</scope>
    <source>
        <strain>UV7</strain>
    </source>
</reference>
<dbReference type="PROSITE" id="PS00154">
    <property type="entry name" value="ATPASE_E1_E2"/>
    <property type="match status" value="1"/>
</dbReference>
<keyword evidence="20" id="KW-0378">Hydrolase</keyword>
<dbReference type="Pfam" id="PF00689">
    <property type="entry name" value="Cation_ATPase_C"/>
    <property type="match status" value="1"/>
</dbReference>
<comment type="catalytic activity">
    <reaction evidence="17">
        <text>Mg(2+)(out) + ATP + H2O = Mg(2+)(in) + ADP + phosphate + H(+)</text>
        <dbReference type="Rhea" id="RHEA:10260"/>
        <dbReference type="ChEBI" id="CHEBI:15377"/>
        <dbReference type="ChEBI" id="CHEBI:15378"/>
        <dbReference type="ChEBI" id="CHEBI:18420"/>
        <dbReference type="ChEBI" id="CHEBI:30616"/>
        <dbReference type="ChEBI" id="CHEBI:43474"/>
        <dbReference type="ChEBI" id="CHEBI:456216"/>
        <dbReference type="EC" id="7.2.2.14"/>
    </reaction>
</comment>
<keyword evidence="10" id="KW-0547">Nucleotide-binding</keyword>
<dbReference type="KEGG" id="puv:PUV_21180"/>
<keyword evidence="14 18" id="KW-1133">Transmembrane helix</keyword>
<dbReference type="STRING" id="765952.PUV_21180"/>
<feature type="transmembrane region" description="Helical" evidence="18">
    <location>
        <begin position="273"/>
        <end position="298"/>
    </location>
</feature>
<dbReference type="NCBIfam" id="TIGR01494">
    <property type="entry name" value="ATPase_P-type"/>
    <property type="match status" value="2"/>
</dbReference>
<dbReference type="InterPro" id="IPR036412">
    <property type="entry name" value="HAD-like_sf"/>
</dbReference>
<feature type="transmembrane region" description="Helical" evidence="18">
    <location>
        <begin position="780"/>
        <end position="800"/>
    </location>
</feature>
<dbReference type="SMART" id="SM00831">
    <property type="entry name" value="Cation_ATPase_N"/>
    <property type="match status" value="1"/>
</dbReference>
<dbReference type="InterPro" id="IPR006068">
    <property type="entry name" value="ATPase_P-typ_cation-transptr_C"/>
</dbReference>
<dbReference type="SUPFAM" id="SSF81653">
    <property type="entry name" value="Calcium ATPase, transduction domain A"/>
    <property type="match status" value="1"/>
</dbReference>
<feature type="transmembrane region" description="Helical" evidence="18">
    <location>
        <begin position="750"/>
        <end position="768"/>
    </location>
</feature>
<feature type="transmembrane region" description="Helical" evidence="18">
    <location>
        <begin position="812"/>
        <end position="830"/>
    </location>
</feature>
<evidence type="ECO:0000256" key="6">
    <source>
        <dbReference type="ARBA" id="ARBA00022475"/>
    </source>
</evidence>
<evidence type="ECO:0000256" key="7">
    <source>
        <dbReference type="ARBA" id="ARBA00022519"/>
    </source>
</evidence>
<evidence type="ECO:0000256" key="18">
    <source>
        <dbReference type="SAM" id="Phobius"/>
    </source>
</evidence>
<dbReference type="PRINTS" id="PR01836">
    <property type="entry name" value="MGATPASE"/>
</dbReference>
<dbReference type="InterPro" id="IPR059000">
    <property type="entry name" value="ATPase_P-type_domA"/>
</dbReference>
<dbReference type="GO" id="GO:0005886">
    <property type="term" value="C:plasma membrane"/>
    <property type="evidence" value="ECO:0007669"/>
    <property type="project" value="UniProtKB-SubCell"/>
</dbReference>
<evidence type="ECO:0000256" key="4">
    <source>
        <dbReference type="ARBA" id="ARBA00012786"/>
    </source>
</evidence>
<dbReference type="Gene3D" id="1.20.1110.10">
    <property type="entry name" value="Calcium-transporting ATPase, transmembrane domain"/>
    <property type="match status" value="1"/>
</dbReference>
<evidence type="ECO:0000256" key="9">
    <source>
        <dbReference type="ARBA" id="ARBA00022692"/>
    </source>
</evidence>
<evidence type="ECO:0000259" key="19">
    <source>
        <dbReference type="SMART" id="SM00831"/>
    </source>
</evidence>
<dbReference type="NCBIfam" id="TIGR01524">
    <property type="entry name" value="ATPase-IIIB_Mg"/>
    <property type="match status" value="1"/>
</dbReference>
<dbReference type="SFLD" id="SFLDG00002">
    <property type="entry name" value="C1.7:_P-type_atpase_like"/>
    <property type="match status" value="1"/>
</dbReference>
<dbReference type="InterPro" id="IPR023214">
    <property type="entry name" value="HAD_sf"/>
</dbReference>
<keyword evidence="12" id="KW-0460">Magnesium</keyword>
<evidence type="ECO:0000256" key="11">
    <source>
        <dbReference type="ARBA" id="ARBA00022840"/>
    </source>
</evidence>
<dbReference type="eggNOG" id="COG0474">
    <property type="taxonomic scope" value="Bacteria"/>
</dbReference>
<keyword evidence="21" id="KW-1185">Reference proteome</keyword>
<dbReference type="Pfam" id="PF13246">
    <property type="entry name" value="Cation_ATPase"/>
    <property type="match status" value="1"/>
</dbReference>
<keyword evidence="15 18" id="KW-0472">Membrane</keyword>
<evidence type="ECO:0000256" key="3">
    <source>
        <dbReference type="ARBA" id="ARBA00008746"/>
    </source>
</evidence>
<keyword evidence="8" id="KW-0597">Phosphoprotein</keyword>
<dbReference type="Pfam" id="PF00690">
    <property type="entry name" value="Cation_ATPase_N"/>
    <property type="match status" value="1"/>
</dbReference>
<dbReference type="SFLD" id="SFLDF00027">
    <property type="entry name" value="p-type_atpase"/>
    <property type="match status" value="1"/>
</dbReference>
<dbReference type="SFLD" id="SFLDS00003">
    <property type="entry name" value="Haloacid_Dehalogenase"/>
    <property type="match status" value="1"/>
</dbReference>
<dbReference type="Gene3D" id="3.40.50.1000">
    <property type="entry name" value="HAD superfamily/HAD-like"/>
    <property type="match status" value="1"/>
</dbReference>
<comment type="function">
    <text evidence="1">Mediates magnesium influx to the cytosol.</text>
</comment>
<dbReference type="InterPro" id="IPR006415">
    <property type="entry name" value="P-type_ATPase_IIIB"/>
</dbReference>
<dbReference type="InterPro" id="IPR018303">
    <property type="entry name" value="ATPase_P-typ_P_site"/>
</dbReference>
<dbReference type="EMBL" id="FR872580">
    <property type="protein sequence ID" value="CCB87068.1"/>
    <property type="molecule type" value="Genomic_DNA"/>
</dbReference>
<evidence type="ECO:0000256" key="5">
    <source>
        <dbReference type="ARBA" id="ARBA00013555"/>
    </source>
</evidence>
<dbReference type="InterPro" id="IPR004014">
    <property type="entry name" value="ATPase_P-typ_cation-transptr_N"/>
</dbReference>
<proteinExistence type="inferred from homology"/>
<dbReference type="InterPro" id="IPR023298">
    <property type="entry name" value="ATPase_P-typ_TM_dom_sf"/>
</dbReference>
<dbReference type="PANTHER" id="PTHR42861">
    <property type="entry name" value="CALCIUM-TRANSPORTING ATPASE"/>
    <property type="match status" value="1"/>
</dbReference>
<name>F8L1D2_PARAV</name>
<evidence type="ECO:0000256" key="2">
    <source>
        <dbReference type="ARBA" id="ARBA00004429"/>
    </source>
</evidence>
<sequence length="842" mass="93852">MLDTSQSFWSLSIQEILKGIETNLENGLSDAEAKKRLRIYGDNVLKVKKSKGTLQLLFAQFNTPLIYMLLFAAGLSLLLYDRTDALIIFGIIAISTLLSFYQERSAVKAMEQLLKIVQIKAAVIRSAQKKEIPIEEVVPGDIVELHAGDIIPADSYVLEAKDLYVDEATLTGETFYAEKFAKVTPQSAPISKRTNILFMGTHVISGTAKVAVIVTGKNTEFGKISERLSLIPPETEFEHGVRRFGYFLMEVTFVLLIIIFAFNVYLARPLVESLLFALSLSVGLTPQLLPAIITINLAHGAIRMAKSNVIVKKLVSIENFGSMDILCADKTGTLTTGEVKLNKACDFKGVENSKVALYAYLNAFFQTGYTNPIDQALMHGTSQDIHAWKKLDEVPYDFIRKRISILAENENSRFIVTKGAFQQILSICTHVETSPDAIEEIRAWTNDLKKQYITYSKSGFRVLGLAYRKENDISILTAECESQMIFLGFLLFWDPIKEDIATSVDNLKKLGISLKIITGDNRLVALHVAKLLNIPEEKVLTGPQLHQMSDQALLNQVNRKSIFAEIEPNQKERIILALRKTGHVVGFLGDGINDVTALHAADVSISVDSAADAAKEVADIVLMEKNLSVLEEGVKAGRMTFSNTLKYVFMASSANFGNMFSMAGASLFLSFLPLLPKQVLLTNLMTDFPEITIASDNVDKEMIEKPLRWNIGFIRKFMIIFGLISSIFDYATFGVLLWLKASVEEFRTAWFIESVVSATLVVLVIRTFKPFFASLPGKYLLIAVTSVAIMTLFLPIMPFANYLGFTELSMKFYLFITLIVALYIATVEFAKKKFLRKGLNNL</sequence>
<comment type="subcellular location">
    <subcellularLocation>
        <location evidence="2">Cell inner membrane</location>
        <topology evidence="2">Multi-pass membrane protein</topology>
    </subcellularLocation>
</comment>
<keyword evidence="7" id="KW-0997">Cell inner membrane</keyword>
<dbReference type="InterPro" id="IPR044492">
    <property type="entry name" value="P_typ_ATPase_HD_dom"/>
</dbReference>
<evidence type="ECO:0000256" key="14">
    <source>
        <dbReference type="ARBA" id="ARBA00022989"/>
    </source>
</evidence>
<keyword evidence="13" id="KW-1278">Translocase</keyword>
<keyword evidence="9 18" id="KW-0812">Transmembrane</keyword>
<dbReference type="SUPFAM" id="SSF81665">
    <property type="entry name" value="Calcium ATPase, transmembrane domain M"/>
    <property type="match status" value="1"/>
</dbReference>
<dbReference type="OrthoDB" id="9760364at2"/>
<evidence type="ECO:0000256" key="1">
    <source>
        <dbReference type="ARBA" id="ARBA00003954"/>
    </source>
</evidence>
<evidence type="ECO:0000256" key="13">
    <source>
        <dbReference type="ARBA" id="ARBA00022967"/>
    </source>
</evidence>
<evidence type="ECO:0000313" key="20">
    <source>
        <dbReference type="EMBL" id="CCB87068.1"/>
    </source>
</evidence>
<keyword evidence="11" id="KW-0067">ATP-binding</keyword>
<dbReference type="Proteomes" id="UP000000495">
    <property type="component" value="Chromosome"/>
</dbReference>
<dbReference type="SUPFAM" id="SSF56784">
    <property type="entry name" value="HAD-like"/>
    <property type="match status" value="1"/>
</dbReference>
<feature type="transmembrane region" description="Helical" evidence="18">
    <location>
        <begin position="85"/>
        <end position="101"/>
    </location>
</feature>
<feature type="transmembrane region" description="Helical" evidence="18">
    <location>
        <begin position="717"/>
        <end position="738"/>
    </location>
</feature>
<dbReference type="InterPro" id="IPR008250">
    <property type="entry name" value="ATPase_P-typ_transduc_dom_A_sf"/>
</dbReference>
<feature type="transmembrane region" description="Helical" evidence="18">
    <location>
        <begin position="246"/>
        <end position="267"/>
    </location>
</feature>
<dbReference type="GO" id="GO:0015444">
    <property type="term" value="F:P-type magnesium transporter activity"/>
    <property type="evidence" value="ECO:0007669"/>
    <property type="project" value="UniProtKB-EC"/>
</dbReference>
<dbReference type="InterPro" id="IPR001757">
    <property type="entry name" value="P_typ_ATPase"/>
</dbReference>
<organism evidence="20 21">
    <name type="scientific">Parachlamydia acanthamoebae (strain UV7)</name>
    <dbReference type="NCBI Taxonomy" id="765952"/>
    <lineage>
        <taxon>Bacteria</taxon>
        <taxon>Pseudomonadati</taxon>
        <taxon>Chlamydiota</taxon>
        <taxon>Chlamydiia</taxon>
        <taxon>Parachlamydiales</taxon>
        <taxon>Parachlamydiaceae</taxon>
        <taxon>Parachlamydia</taxon>
    </lineage>
</organism>
<dbReference type="Gene3D" id="3.40.1110.10">
    <property type="entry name" value="Calcium-transporting ATPase, cytoplasmic domain N"/>
    <property type="match status" value="1"/>
</dbReference>
<evidence type="ECO:0000256" key="17">
    <source>
        <dbReference type="ARBA" id="ARBA00047295"/>
    </source>
</evidence>
<reference evidence="20 21" key="2">
    <citation type="journal article" date="2011" name="Mol. Biol. Evol.">
        <title>Unity in variety--the pan-genome of the Chlamydiae.</title>
        <authorList>
            <person name="Collingro A."/>
            <person name="Tischler P."/>
            <person name="Weinmaier T."/>
            <person name="Penz T."/>
            <person name="Heinz E."/>
            <person name="Brunham R.C."/>
            <person name="Read T.D."/>
            <person name="Bavoil P.M."/>
            <person name="Sachse K."/>
            <person name="Kahane S."/>
            <person name="Friedman M.G."/>
            <person name="Rattei T."/>
            <person name="Myers G.S."/>
            <person name="Horn M."/>
        </authorList>
    </citation>
    <scope>NUCLEOTIDE SEQUENCE [LARGE SCALE GENOMIC DNA]</scope>
    <source>
        <strain evidence="21">UV7</strain>
    </source>
</reference>
<evidence type="ECO:0000256" key="16">
    <source>
        <dbReference type="ARBA" id="ARBA00029806"/>
    </source>
</evidence>